<reference evidence="2" key="1">
    <citation type="submission" date="2016-07" db="EMBL/GenBank/DDBJ databases">
        <authorList>
            <person name="Florea S."/>
            <person name="Webb J.S."/>
            <person name="Jaromczyk J."/>
            <person name="Schardl C.L."/>
        </authorList>
    </citation>
    <scope>NUCLEOTIDE SEQUENCE [LARGE SCALE GENOMIC DNA]</scope>
    <source>
        <strain evidence="2">IPB1</strain>
    </source>
</reference>
<comment type="caution">
    <text evidence="1">The sequence shown here is derived from an EMBL/GenBank/DDBJ whole genome shotgun (WGS) entry which is preliminary data.</text>
</comment>
<evidence type="ECO:0000313" key="1">
    <source>
        <dbReference type="EMBL" id="OCQ22239.1"/>
    </source>
</evidence>
<sequence length="67" mass="7590">MGATHASSKEIKFSLCLGERHFAKCFAICNSSLTRALFKGDKNTLDIKLYSQYIDCFEFKFLGLLFA</sequence>
<evidence type="ECO:0000313" key="2">
    <source>
        <dbReference type="Proteomes" id="UP000093366"/>
    </source>
</evidence>
<protein>
    <submittedName>
        <fullName evidence="1">Uncharacterized protein</fullName>
    </submittedName>
</protein>
<dbReference type="AlphaFoldDB" id="A0A1C0TSJ8"/>
<dbReference type="EMBL" id="MAUJ01000002">
    <property type="protein sequence ID" value="OCQ22239.1"/>
    <property type="molecule type" value="Genomic_DNA"/>
</dbReference>
<gene>
    <name evidence="1" type="ORF">A7985_10675</name>
</gene>
<organism evidence="1 2">
    <name type="scientific">Pseudoalteromonas luteoviolacea</name>
    <dbReference type="NCBI Taxonomy" id="43657"/>
    <lineage>
        <taxon>Bacteria</taxon>
        <taxon>Pseudomonadati</taxon>
        <taxon>Pseudomonadota</taxon>
        <taxon>Gammaproteobacteria</taxon>
        <taxon>Alteromonadales</taxon>
        <taxon>Pseudoalteromonadaceae</taxon>
        <taxon>Pseudoalteromonas</taxon>
    </lineage>
</organism>
<dbReference type="Proteomes" id="UP000093366">
    <property type="component" value="Unassembled WGS sequence"/>
</dbReference>
<proteinExistence type="predicted"/>
<accession>A0A1C0TSJ8</accession>
<name>A0A1C0TSJ8_9GAMM</name>